<dbReference type="GeneID" id="19981456"/>
<dbReference type="Proteomes" id="UP000030678">
    <property type="component" value="Unassembled WGS sequence"/>
</dbReference>
<protein>
    <submittedName>
        <fullName evidence="1">Uncharacterized protein</fullName>
    </submittedName>
</protein>
<name>V9DHL2_9EURO</name>
<evidence type="ECO:0000313" key="2">
    <source>
        <dbReference type="Proteomes" id="UP000030678"/>
    </source>
</evidence>
<gene>
    <name evidence="1" type="ORF">G647_02963</name>
</gene>
<dbReference type="AlphaFoldDB" id="V9DHL2"/>
<proteinExistence type="predicted"/>
<reference evidence="1 2" key="1">
    <citation type="submission" date="2013-03" db="EMBL/GenBank/DDBJ databases">
        <title>The Genome Sequence of Cladophialophora carrionii CBS 160.54.</title>
        <authorList>
            <consortium name="The Broad Institute Genomics Platform"/>
            <person name="Cuomo C."/>
            <person name="de Hoog S."/>
            <person name="Gorbushina A."/>
            <person name="Walker B."/>
            <person name="Young S.K."/>
            <person name="Zeng Q."/>
            <person name="Gargeya S."/>
            <person name="Fitzgerald M."/>
            <person name="Haas B."/>
            <person name="Abouelleil A."/>
            <person name="Allen A.W."/>
            <person name="Alvarado L."/>
            <person name="Arachchi H.M."/>
            <person name="Berlin A.M."/>
            <person name="Chapman S.B."/>
            <person name="Gainer-Dewar J."/>
            <person name="Goldberg J."/>
            <person name="Griggs A."/>
            <person name="Gujja S."/>
            <person name="Hansen M."/>
            <person name="Howarth C."/>
            <person name="Imamovic A."/>
            <person name="Ireland A."/>
            <person name="Larimer J."/>
            <person name="McCowan C."/>
            <person name="Murphy C."/>
            <person name="Pearson M."/>
            <person name="Poon T.W."/>
            <person name="Priest M."/>
            <person name="Roberts A."/>
            <person name="Saif S."/>
            <person name="Shea T."/>
            <person name="Sisk P."/>
            <person name="Sykes S."/>
            <person name="Wortman J."/>
            <person name="Nusbaum C."/>
            <person name="Birren B."/>
        </authorList>
    </citation>
    <scope>NUCLEOTIDE SEQUENCE [LARGE SCALE GENOMIC DNA]</scope>
    <source>
        <strain evidence="1 2">CBS 160.54</strain>
    </source>
</reference>
<dbReference type="VEuPathDB" id="FungiDB:G647_02963"/>
<accession>V9DHL2</accession>
<sequence>MRRLLHAMTLCGLSTRIPNRSTARTRSAVAISHQTQLQTRDNSSSAATVRPKHVAHANKGVVNIVVLLEPFALPWSNCSARKTTALSKPGAGSNVLAAKM</sequence>
<organism evidence="1 2">
    <name type="scientific">Cladophialophora carrionii CBS 160.54</name>
    <dbReference type="NCBI Taxonomy" id="1279043"/>
    <lineage>
        <taxon>Eukaryota</taxon>
        <taxon>Fungi</taxon>
        <taxon>Dikarya</taxon>
        <taxon>Ascomycota</taxon>
        <taxon>Pezizomycotina</taxon>
        <taxon>Eurotiomycetes</taxon>
        <taxon>Chaetothyriomycetidae</taxon>
        <taxon>Chaetothyriales</taxon>
        <taxon>Herpotrichiellaceae</taxon>
        <taxon>Cladophialophora</taxon>
    </lineage>
</organism>
<dbReference type="EMBL" id="KB822703">
    <property type="protein sequence ID" value="ETI26186.1"/>
    <property type="molecule type" value="Genomic_DNA"/>
</dbReference>
<dbReference type="RefSeq" id="XP_008725531.1">
    <property type="nucleotide sequence ID" value="XM_008727309.1"/>
</dbReference>
<dbReference type="HOGENOM" id="CLU_2305780_0_0_1"/>
<evidence type="ECO:0000313" key="1">
    <source>
        <dbReference type="EMBL" id="ETI26186.1"/>
    </source>
</evidence>